<feature type="region of interest" description="Disordered" evidence="1">
    <location>
        <begin position="226"/>
        <end position="255"/>
    </location>
</feature>
<gene>
    <name evidence="2" type="ORF">CALMAC_LOCUS8523</name>
</gene>
<feature type="compositionally biased region" description="Basic residues" evidence="1">
    <location>
        <begin position="10"/>
        <end position="21"/>
    </location>
</feature>
<feature type="region of interest" description="Disordered" evidence="1">
    <location>
        <begin position="36"/>
        <end position="124"/>
    </location>
</feature>
<feature type="region of interest" description="Disordered" evidence="1">
    <location>
        <begin position="337"/>
        <end position="359"/>
    </location>
</feature>
<dbReference type="AlphaFoldDB" id="A0A653CEU9"/>
<feature type="compositionally biased region" description="Basic and acidic residues" evidence="1">
    <location>
        <begin position="49"/>
        <end position="58"/>
    </location>
</feature>
<keyword evidence="3" id="KW-1185">Reference proteome</keyword>
<name>A0A653CEU9_CALMS</name>
<dbReference type="EMBL" id="CAACVG010007647">
    <property type="protein sequence ID" value="VEN46431.1"/>
    <property type="molecule type" value="Genomic_DNA"/>
</dbReference>
<organism evidence="2 3">
    <name type="scientific">Callosobruchus maculatus</name>
    <name type="common">Southern cowpea weevil</name>
    <name type="synonym">Pulse bruchid</name>
    <dbReference type="NCBI Taxonomy" id="64391"/>
    <lineage>
        <taxon>Eukaryota</taxon>
        <taxon>Metazoa</taxon>
        <taxon>Ecdysozoa</taxon>
        <taxon>Arthropoda</taxon>
        <taxon>Hexapoda</taxon>
        <taxon>Insecta</taxon>
        <taxon>Pterygota</taxon>
        <taxon>Neoptera</taxon>
        <taxon>Endopterygota</taxon>
        <taxon>Coleoptera</taxon>
        <taxon>Polyphaga</taxon>
        <taxon>Cucujiformia</taxon>
        <taxon>Chrysomeloidea</taxon>
        <taxon>Chrysomelidae</taxon>
        <taxon>Bruchinae</taxon>
        <taxon>Bruchini</taxon>
        <taxon>Callosobruchus</taxon>
    </lineage>
</organism>
<evidence type="ECO:0000313" key="3">
    <source>
        <dbReference type="Proteomes" id="UP000410492"/>
    </source>
</evidence>
<evidence type="ECO:0000256" key="1">
    <source>
        <dbReference type="SAM" id="MobiDB-lite"/>
    </source>
</evidence>
<protein>
    <submittedName>
        <fullName evidence="2">Uncharacterized protein</fullName>
    </submittedName>
</protein>
<dbReference type="OrthoDB" id="6770873at2759"/>
<feature type="region of interest" description="Disordered" evidence="1">
    <location>
        <begin position="1"/>
        <end position="22"/>
    </location>
</feature>
<dbReference type="Proteomes" id="UP000410492">
    <property type="component" value="Unassembled WGS sequence"/>
</dbReference>
<feature type="compositionally biased region" description="Pro residues" evidence="1">
    <location>
        <begin position="75"/>
        <end position="117"/>
    </location>
</feature>
<proteinExistence type="predicted"/>
<sequence length="359" mass="40857">MGLFGGFKAKFTKNSKEKKKHEQVVCVRYILSDFDTRDIEPSTLPRPRPKSEHLDHELGNVPDVLNRSKSEERLPPPVRKPPAPLPKNSPPPLPKNPPPVLSKRPPPPPPSSPPPLPPHRHDIGEYIVVNNNNDDVHKRLSLQSNESGEEIPQDDQIAEYVEIRESNTYNPYEVSPKFPKSILKHTKSVEEDDNEEKLENGLETKYFENVEKTTRFSQESPLIYMTQSHSESDSDSDIKNEENGEDNFESNIRCMNNSDSVEITRSSSFKINNSQMEDSYKFDEDFKVNVVQHDPERKYSFSEDELSEDLDAATNEDDYELIGYSSQAASIFFGGDVPKPKPRKLLLSESDKNSIEGDC</sequence>
<feature type="compositionally biased region" description="Basic and acidic residues" evidence="1">
    <location>
        <begin position="230"/>
        <end position="242"/>
    </location>
</feature>
<evidence type="ECO:0000313" key="2">
    <source>
        <dbReference type="EMBL" id="VEN46431.1"/>
    </source>
</evidence>
<reference evidence="2 3" key="1">
    <citation type="submission" date="2019-01" db="EMBL/GenBank/DDBJ databases">
        <authorList>
            <person name="Sayadi A."/>
        </authorList>
    </citation>
    <scope>NUCLEOTIDE SEQUENCE [LARGE SCALE GENOMIC DNA]</scope>
</reference>
<accession>A0A653CEU9</accession>
<feature type="compositionally biased region" description="Basic and acidic residues" evidence="1">
    <location>
        <begin position="349"/>
        <end position="359"/>
    </location>
</feature>